<gene>
    <name evidence="1" type="ORF">O181_089872</name>
</gene>
<dbReference type="AlphaFoldDB" id="A0A9Q3IUF2"/>
<keyword evidence="2" id="KW-1185">Reference proteome</keyword>
<sequence length="155" mass="17185">MPTLTLELASASPPNPLQRLACLRAHTPLQMRPHLCPHHSLRFRTPASYSPWITILILLWVPQVMPPTPPSPPLTPPCTCRLPSLGLWGAFPTCLRRCLPSVHLYSAHPTCLQQCLPSLHSQLPPDMPPKLLTILSLVECLPDMPPMPLTILILV</sequence>
<comment type="caution">
    <text evidence="1">The sequence shown here is derived from an EMBL/GenBank/DDBJ whole genome shotgun (WGS) entry which is preliminary data.</text>
</comment>
<organism evidence="1 2">
    <name type="scientific">Austropuccinia psidii MF-1</name>
    <dbReference type="NCBI Taxonomy" id="1389203"/>
    <lineage>
        <taxon>Eukaryota</taxon>
        <taxon>Fungi</taxon>
        <taxon>Dikarya</taxon>
        <taxon>Basidiomycota</taxon>
        <taxon>Pucciniomycotina</taxon>
        <taxon>Pucciniomycetes</taxon>
        <taxon>Pucciniales</taxon>
        <taxon>Sphaerophragmiaceae</taxon>
        <taxon>Austropuccinia</taxon>
    </lineage>
</organism>
<dbReference type="Proteomes" id="UP000765509">
    <property type="component" value="Unassembled WGS sequence"/>
</dbReference>
<dbReference type="EMBL" id="AVOT02055648">
    <property type="protein sequence ID" value="MBW0550157.1"/>
    <property type="molecule type" value="Genomic_DNA"/>
</dbReference>
<evidence type="ECO:0000313" key="2">
    <source>
        <dbReference type="Proteomes" id="UP000765509"/>
    </source>
</evidence>
<accession>A0A9Q3IUF2</accession>
<evidence type="ECO:0000313" key="1">
    <source>
        <dbReference type="EMBL" id="MBW0550157.1"/>
    </source>
</evidence>
<protein>
    <submittedName>
        <fullName evidence="1">Uncharacterized protein</fullName>
    </submittedName>
</protein>
<name>A0A9Q3IUF2_9BASI</name>
<reference evidence="1" key="1">
    <citation type="submission" date="2021-03" db="EMBL/GenBank/DDBJ databases">
        <title>Draft genome sequence of rust myrtle Austropuccinia psidii MF-1, a brazilian biotype.</title>
        <authorList>
            <person name="Quecine M.C."/>
            <person name="Pachon D.M.R."/>
            <person name="Bonatelli M.L."/>
            <person name="Correr F.H."/>
            <person name="Franceschini L.M."/>
            <person name="Leite T.F."/>
            <person name="Margarido G.R.A."/>
            <person name="Almeida C.A."/>
            <person name="Ferrarezi J.A."/>
            <person name="Labate C.A."/>
        </authorList>
    </citation>
    <scope>NUCLEOTIDE SEQUENCE</scope>
    <source>
        <strain evidence="1">MF-1</strain>
    </source>
</reference>
<proteinExistence type="predicted"/>